<dbReference type="Gene3D" id="3.30.420.10">
    <property type="entry name" value="Ribonuclease H-like superfamily/Ribonuclease H"/>
    <property type="match status" value="1"/>
</dbReference>
<evidence type="ECO:0000259" key="1">
    <source>
        <dbReference type="Pfam" id="PF13358"/>
    </source>
</evidence>
<reference evidence="3" key="1">
    <citation type="submission" date="2018-03" db="EMBL/GenBank/DDBJ databases">
        <authorList>
            <person name="Batty M. E."/>
            <person name="Batty M E."/>
        </authorList>
    </citation>
    <scope>NUCLEOTIDE SEQUENCE [LARGE SCALE GENOMIC DNA]</scope>
</reference>
<dbReference type="EMBL" id="LS398550">
    <property type="protein sequence ID" value="SPR06450.1"/>
    <property type="molecule type" value="Genomic_DNA"/>
</dbReference>
<evidence type="ECO:0000313" key="2">
    <source>
        <dbReference type="EMBL" id="SPR06450.1"/>
    </source>
</evidence>
<sequence length="91" mass="11029">MQAILIKALTSEQTVILDNISFHNTVIVKFLIESVWYKLLYLPTYSPDLNLMWHYWFEVKNDICKVSYLFNNFNNNCVFMNKSIYIYRNYI</sequence>
<dbReference type="GO" id="GO:0003676">
    <property type="term" value="F:nucleic acid binding"/>
    <property type="evidence" value="ECO:0007669"/>
    <property type="project" value="InterPro"/>
</dbReference>
<proteinExistence type="predicted"/>
<dbReference type="AlphaFoldDB" id="A0A2U3QZP9"/>
<protein>
    <submittedName>
        <fullName evidence="2">IS630 family transposase</fullName>
    </submittedName>
</protein>
<dbReference type="InterPro" id="IPR038717">
    <property type="entry name" value="Tc1-like_DDE_dom"/>
</dbReference>
<evidence type="ECO:0000313" key="3">
    <source>
        <dbReference type="Proteomes" id="UP000244992"/>
    </source>
</evidence>
<name>A0A2U3QZP9_ORITS</name>
<organism evidence="2 3">
    <name type="scientific">Orientia tsutsugamushi</name>
    <name type="common">Rickettsia tsutsugamushi</name>
    <dbReference type="NCBI Taxonomy" id="784"/>
    <lineage>
        <taxon>Bacteria</taxon>
        <taxon>Pseudomonadati</taxon>
        <taxon>Pseudomonadota</taxon>
        <taxon>Alphaproteobacteria</taxon>
        <taxon>Rickettsiales</taxon>
        <taxon>Rickettsiaceae</taxon>
        <taxon>Rickettsieae</taxon>
        <taxon>Orientia</taxon>
    </lineage>
</organism>
<dbReference type="Proteomes" id="UP000244992">
    <property type="component" value="Chromosome I"/>
</dbReference>
<dbReference type="InterPro" id="IPR036397">
    <property type="entry name" value="RNaseH_sf"/>
</dbReference>
<gene>
    <name evidence="2" type="ORF">KATO_00923</name>
</gene>
<dbReference type="Pfam" id="PF13358">
    <property type="entry name" value="DDE_3"/>
    <property type="match status" value="1"/>
</dbReference>
<feature type="domain" description="Tc1-like transposase DDE" evidence="1">
    <location>
        <begin position="1"/>
        <end position="65"/>
    </location>
</feature>
<accession>A0A2U3QZP9</accession>